<dbReference type="Gene3D" id="2.170.190.11">
    <property type="entry name" value="Molybdopterin biosynthesis moea protein, domain 3"/>
    <property type="match status" value="1"/>
</dbReference>
<reference evidence="8" key="1">
    <citation type="submission" date="2017-05" db="EMBL/GenBank/DDBJ databases">
        <authorList>
            <person name="Imhoff J.F."/>
            <person name="Rahn T."/>
            <person name="Kuenzel S."/>
            <person name="Neulinger S.C."/>
        </authorList>
    </citation>
    <scope>NUCLEOTIDE SEQUENCE</scope>
    <source>
        <strain evidence="8">LMG 28126</strain>
    </source>
</reference>
<dbReference type="EMBL" id="NHSD01000245">
    <property type="protein sequence ID" value="MBK5927416.1"/>
    <property type="molecule type" value="Genomic_DNA"/>
</dbReference>
<dbReference type="Gene3D" id="3.90.105.10">
    <property type="entry name" value="Molybdopterin biosynthesis moea protein, domain 2"/>
    <property type="match status" value="1"/>
</dbReference>
<dbReference type="InterPro" id="IPR001453">
    <property type="entry name" value="MoaB/Mog_dom"/>
</dbReference>
<name>A0A934TL28_9RHOB</name>
<comment type="pathway">
    <text evidence="2 6">Cofactor biosynthesis; molybdopterin biosynthesis.</text>
</comment>
<dbReference type="GO" id="GO:0046872">
    <property type="term" value="F:metal ion binding"/>
    <property type="evidence" value="ECO:0007669"/>
    <property type="project" value="UniProtKB-UniRule"/>
</dbReference>
<dbReference type="GO" id="GO:0006777">
    <property type="term" value="P:Mo-molybdopterin cofactor biosynthetic process"/>
    <property type="evidence" value="ECO:0007669"/>
    <property type="project" value="UniProtKB-UniRule"/>
</dbReference>
<dbReference type="RefSeq" id="WP_201157176.1">
    <property type="nucleotide sequence ID" value="NZ_NHSD01000245.1"/>
</dbReference>
<protein>
    <recommendedName>
        <fullName evidence="6">Molybdopterin molybdenumtransferase</fullName>
        <ecNumber evidence="6">2.10.1.1</ecNumber>
    </recommendedName>
</protein>
<feature type="domain" description="MoaB/Mog" evidence="7">
    <location>
        <begin position="171"/>
        <end position="308"/>
    </location>
</feature>
<dbReference type="SUPFAM" id="SSF63882">
    <property type="entry name" value="MoeA N-terminal region -like"/>
    <property type="match status" value="1"/>
</dbReference>
<dbReference type="GO" id="GO:0061599">
    <property type="term" value="F:molybdopterin molybdotransferase activity"/>
    <property type="evidence" value="ECO:0007669"/>
    <property type="project" value="UniProtKB-UniRule"/>
</dbReference>
<comment type="catalytic activity">
    <reaction evidence="5">
        <text>adenylyl-molybdopterin + molybdate = Mo-molybdopterin + AMP + H(+)</text>
        <dbReference type="Rhea" id="RHEA:35047"/>
        <dbReference type="ChEBI" id="CHEBI:15378"/>
        <dbReference type="ChEBI" id="CHEBI:36264"/>
        <dbReference type="ChEBI" id="CHEBI:62727"/>
        <dbReference type="ChEBI" id="CHEBI:71302"/>
        <dbReference type="ChEBI" id="CHEBI:456215"/>
        <dbReference type="EC" id="2.10.1.1"/>
    </reaction>
</comment>
<keyword evidence="4 6" id="KW-0501">Molybdenum cofactor biosynthesis</keyword>
<dbReference type="Pfam" id="PF03453">
    <property type="entry name" value="MoeA_N"/>
    <property type="match status" value="1"/>
</dbReference>
<comment type="caution">
    <text evidence="8">The sequence shown here is derived from an EMBL/GenBank/DDBJ whole genome shotgun (WGS) entry which is preliminary data.</text>
</comment>
<dbReference type="InterPro" id="IPR036688">
    <property type="entry name" value="MoeA_C_domain_IV_sf"/>
</dbReference>
<keyword evidence="6" id="KW-0460">Magnesium</keyword>
<gene>
    <name evidence="8" type="ORF">CCR87_08765</name>
</gene>
<accession>A0A934TL28</accession>
<evidence type="ECO:0000259" key="7">
    <source>
        <dbReference type="SMART" id="SM00852"/>
    </source>
</evidence>
<evidence type="ECO:0000313" key="8">
    <source>
        <dbReference type="EMBL" id="MBK5927416.1"/>
    </source>
</evidence>
<dbReference type="SUPFAM" id="SSF53218">
    <property type="entry name" value="Molybdenum cofactor biosynthesis proteins"/>
    <property type="match status" value="1"/>
</dbReference>
<evidence type="ECO:0000256" key="1">
    <source>
        <dbReference type="ARBA" id="ARBA00002901"/>
    </source>
</evidence>
<keyword evidence="9" id="KW-1185">Reference proteome</keyword>
<dbReference type="InterPro" id="IPR038987">
    <property type="entry name" value="MoeA-like"/>
</dbReference>
<dbReference type="InterPro" id="IPR036425">
    <property type="entry name" value="MoaB/Mog-like_dom_sf"/>
</dbReference>
<dbReference type="Proteomes" id="UP000706333">
    <property type="component" value="Unassembled WGS sequence"/>
</dbReference>
<keyword evidence="6" id="KW-0808">Transferase</keyword>
<dbReference type="Gene3D" id="2.40.340.10">
    <property type="entry name" value="MoeA, C-terminal, domain IV"/>
    <property type="match status" value="1"/>
</dbReference>
<organism evidence="8 9">
    <name type="scientific">Rhodobaculum claviforme</name>
    <dbReference type="NCBI Taxonomy" id="1549854"/>
    <lineage>
        <taxon>Bacteria</taxon>
        <taxon>Pseudomonadati</taxon>
        <taxon>Pseudomonadota</taxon>
        <taxon>Alphaproteobacteria</taxon>
        <taxon>Rhodobacterales</taxon>
        <taxon>Paracoccaceae</taxon>
        <taxon>Rhodobaculum</taxon>
    </lineage>
</organism>
<evidence type="ECO:0000256" key="2">
    <source>
        <dbReference type="ARBA" id="ARBA00005046"/>
    </source>
</evidence>
<sequence>MIPVEEALARVLALAMPLPAEDVPLAEAAGRVMLGSAIAARAQPPFAASAMDGYAMAATDARPGARLRVVGTAQAGARFAAAVAPGVAVRIFTGAPMPQGTDHVVIQEDVEVSGDTITLRAVGNTNVRPMGADFAAGARLDGPRRLRPADLALLAAMNVPHVRAARRPEVAFIATGDELVMPGATPGPDQIVASNLFALRAMAEAEGARTRLLPIARDTLDSLDTVLELAEGADVVVTIGGASVGDHDLVAQAVRARGFAPAFWKIAMRPGKPLMAGRLNEALMLGLPGNPVSAIVCGHLFLLPALRALQGLRDVAPRPVAARLGRAVAENGPRAHYMRARLVPGDPLPVATPFDSQDSALLGLLAEAGALLIRPPHAPALAEGAEVACLPL</sequence>
<dbReference type="InterPro" id="IPR005111">
    <property type="entry name" value="MoeA_C_domain_IV"/>
</dbReference>
<dbReference type="Pfam" id="PF03454">
    <property type="entry name" value="MoeA_C"/>
    <property type="match status" value="1"/>
</dbReference>
<evidence type="ECO:0000313" key="9">
    <source>
        <dbReference type="Proteomes" id="UP000706333"/>
    </source>
</evidence>
<comment type="similarity">
    <text evidence="3 6">Belongs to the MoeA family.</text>
</comment>
<comment type="function">
    <text evidence="1 6">Catalyzes the insertion of molybdate into adenylated molybdopterin with the concomitant release of AMP.</text>
</comment>
<dbReference type="AlphaFoldDB" id="A0A934TL28"/>
<dbReference type="PANTHER" id="PTHR10192">
    <property type="entry name" value="MOLYBDOPTERIN BIOSYNTHESIS PROTEIN"/>
    <property type="match status" value="1"/>
</dbReference>
<proteinExistence type="inferred from homology"/>
<evidence type="ECO:0000256" key="6">
    <source>
        <dbReference type="RuleBase" id="RU365090"/>
    </source>
</evidence>
<reference evidence="8" key="2">
    <citation type="journal article" date="2020" name="Microorganisms">
        <title>Osmotic Adaptation and Compatible Solute Biosynthesis of Phototrophic Bacteria as Revealed from Genome Analyses.</title>
        <authorList>
            <person name="Imhoff J.F."/>
            <person name="Rahn T."/>
            <person name="Kunzel S."/>
            <person name="Keller A."/>
            <person name="Neulinger S.C."/>
        </authorList>
    </citation>
    <scope>NUCLEOTIDE SEQUENCE</scope>
    <source>
        <strain evidence="8">LMG 28126</strain>
    </source>
</reference>
<keyword evidence="6" id="KW-0500">Molybdenum</keyword>
<evidence type="ECO:0000256" key="5">
    <source>
        <dbReference type="ARBA" id="ARBA00047317"/>
    </source>
</evidence>
<dbReference type="PANTHER" id="PTHR10192:SF5">
    <property type="entry name" value="GEPHYRIN"/>
    <property type="match status" value="1"/>
</dbReference>
<dbReference type="Pfam" id="PF00994">
    <property type="entry name" value="MoCF_biosynth"/>
    <property type="match status" value="1"/>
</dbReference>
<dbReference type="InterPro" id="IPR036135">
    <property type="entry name" value="MoeA_linker/N_sf"/>
</dbReference>
<dbReference type="SMART" id="SM00852">
    <property type="entry name" value="MoCF_biosynth"/>
    <property type="match status" value="1"/>
</dbReference>
<evidence type="ECO:0000256" key="3">
    <source>
        <dbReference type="ARBA" id="ARBA00010763"/>
    </source>
</evidence>
<dbReference type="Gene3D" id="3.40.980.10">
    <property type="entry name" value="MoaB/Mog-like domain"/>
    <property type="match status" value="1"/>
</dbReference>
<evidence type="ECO:0000256" key="4">
    <source>
        <dbReference type="ARBA" id="ARBA00023150"/>
    </source>
</evidence>
<dbReference type="GO" id="GO:0005829">
    <property type="term" value="C:cytosol"/>
    <property type="evidence" value="ECO:0007669"/>
    <property type="project" value="TreeGrafter"/>
</dbReference>
<comment type="cofactor">
    <cofactor evidence="6">
        <name>Mg(2+)</name>
        <dbReference type="ChEBI" id="CHEBI:18420"/>
    </cofactor>
</comment>
<dbReference type="SUPFAM" id="SSF63867">
    <property type="entry name" value="MoeA C-terminal domain-like"/>
    <property type="match status" value="1"/>
</dbReference>
<dbReference type="CDD" id="cd00887">
    <property type="entry name" value="MoeA"/>
    <property type="match status" value="1"/>
</dbReference>
<dbReference type="EC" id="2.10.1.1" evidence="6"/>
<keyword evidence="6" id="KW-0479">Metal-binding</keyword>
<dbReference type="InterPro" id="IPR005110">
    <property type="entry name" value="MoeA_linker/N"/>
</dbReference>